<dbReference type="OrthoDB" id="10040024at2759"/>
<evidence type="ECO:0000256" key="2">
    <source>
        <dbReference type="ARBA" id="ARBA00022692"/>
    </source>
</evidence>
<dbReference type="PANTHER" id="PTHR23427">
    <property type="entry name" value="SURFEIT LOCUS PROTEIN"/>
    <property type="match status" value="1"/>
</dbReference>
<evidence type="ECO:0000313" key="6">
    <source>
        <dbReference type="EMBL" id="KAG8464699.1"/>
    </source>
</evidence>
<evidence type="ECO:0000256" key="1">
    <source>
        <dbReference type="ARBA" id="ARBA00004370"/>
    </source>
</evidence>
<name>A0A8J5XJX4_DIALT</name>
<dbReference type="PROSITE" id="PS50895">
    <property type="entry name" value="SURF1"/>
    <property type="match status" value="1"/>
</dbReference>
<comment type="similarity">
    <text evidence="5">Belongs to the SURF1 family.</text>
</comment>
<sequence>MASSFARRLSAGASRATGSDTLGRAVFGSMVLGTGGLAAWQAQRYRWKCDLVESRKRVLAASPRALEAVVEHEPSPPEFTRVVVSGRLDHEHQMLVGPRSPPAGSPPAPSGDVHTGWLVLTPLHGERVSVLVNRGWVPRDKVAAIEQPRGEVCVEGVVRAAEEPGSFALPNDPERGSYFWIDVAGMALDAELFDAVPLLVEATARSDDPKGVWPRPRSASSLVSFRVEPPMHLVYAGTWATLCAASAAMVALRFRR</sequence>
<protein>
    <recommendedName>
        <fullName evidence="5">SURF1-like protein</fullName>
    </recommendedName>
</protein>
<comment type="subcellular location">
    <subcellularLocation>
        <location evidence="1">Membrane</location>
    </subcellularLocation>
    <subcellularLocation>
        <location evidence="5">Mitochondrion inner membrane</location>
        <topology evidence="5">Multi-pass membrane protein</topology>
    </subcellularLocation>
</comment>
<keyword evidence="5" id="KW-0999">Mitochondrion inner membrane</keyword>
<comment type="caution">
    <text evidence="5">Lacks conserved residue(s) required for the propagation of feature annotation.</text>
</comment>
<keyword evidence="3 5" id="KW-1133">Transmembrane helix</keyword>
<evidence type="ECO:0000256" key="4">
    <source>
        <dbReference type="ARBA" id="ARBA00023136"/>
    </source>
</evidence>
<accession>A0A8J5XJX4</accession>
<dbReference type="Pfam" id="PF02104">
    <property type="entry name" value="SURF1"/>
    <property type="match status" value="1"/>
</dbReference>
<evidence type="ECO:0000256" key="5">
    <source>
        <dbReference type="RuleBase" id="RU363076"/>
    </source>
</evidence>
<proteinExistence type="inferred from homology"/>
<dbReference type="CDD" id="cd06662">
    <property type="entry name" value="SURF1"/>
    <property type="match status" value="1"/>
</dbReference>
<dbReference type="OMA" id="WIDVAGM"/>
<keyword evidence="4 5" id="KW-0472">Membrane</keyword>
<keyword evidence="7" id="KW-1185">Reference proteome</keyword>
<dbReference type="InterPro" id="IPR045214">
    <property type="entry name" value="Surf1/Surf4"/>
</dbReference>
<gene>
    <name evidence="6" type="ORF">KFE25_010067</name>
</gene>
<dbReference type="GO" id="GO:0005743">
    <property type="term" value="C:mitochondrial inner membrane"/>
    <property type="evidence" value="ECO:0007669"/>
    <property type="project" value="UniProtKB-SubCell"/>
</dbReference>
<comment type="function">
    <text evidence="5">Probably involved in the biogenesis of the COX complex.</text>
</comment>
<reference evidence="6" key="1">
    <citation type="submission" date="2021-05" db="EMBL/GenBank/DDBJ databases">
        <title>The genome of the haptophyte Pavlova lutheri (Diacronema luteri, Pavlovales) - a model for lipid biosynthesis in eukaryotic algae.</title>
        <authorList>
            <person name="Hulatt C.J."/>
            <person name="Posewitz M.C."/>
        </authorList>
    </citation>
    <scope>NUCLEOTIDE SEQUENCE</scope>
    <source>
        <strain evidence="6">NIVA-4/92</strain>
    </source>
</reference>
<dbReference type="Proteomes" id="UP000751190">
    <property type="component" value="Unassembled WGS sequence"/>
</dbReference>
<keyword evidence="5" id="KW-0496">Mitochondrion</keyword>
<feature type="transmembrane region" description="Helical" evidence="5">
    <location>
        <begin position="233"/>
        <end position="252"/>
    </location>
</feature>
<evidence type="ECO:0000256" key="3">
    <source>
        <dbReference type="ARBA" id="ARBA00022989"/>
    </source>
</evidence>
<dbReference type="AlphaFoldDB" id="A0A8J5XJX4"/>
<dbReference type="InterPro" id="IPR002994">
    <property type="entry name" value="Surf1/Shy1"/>
</dbReference>
<comment type="caution">
    <text evidence="6">The sequence shown here is derived from an EMBL/GenBank/DDBJ whole genome shotgun (WGS) entry which is preliminary data.</text>
</comment>
<evidence type="ECO:0000313" key="7">
    <source>
        <dbReference type="Proteomes" id="UP000751190"/>
    </source>
</evidence>
<dbReference type="PANTHER" id="PTHR23427:SF2">
    <property type="entry name" value="SURFEIT LOCUS PROTEIN 1"/>
    <property type="match status" value="1"/>
</dbReference>
<organism evidence="6 7">
    <name type="scientific">Diacronema lutheri</name>
    <name type="common">Unicellular marine alga</name>
    <name type="synonym">Monochrysis lutheri</name>
    <dbReference type="NCBI Taxonomy" id="2081491"/>
    <lineage>
        <taxon>Eukaryota</taxon>
        <taxon>Haptista</taxon>
        <taxon>Haptophyta</taxon>
        <taxon>Pavlovophyceae</taxon>
        <taxon>Pavlovales</taxon>
        <taxon>Pavlovaceae</taxon>
        <taxon>Diacronema</taxon>
    </lineage>
</organism>
<keyword evidence="2 5" id="KW-0812">Transmembrane</keyword>
<dbReference type="EMBL" id="JAGTXO010000012">
    <property type="protein sequence ID" value="KAG8464699.1"/>
    <property type="molecule type" value="Genomic_DNA"/>
</dbReference>